<keyword evidence="1" id="KW-0472">Membrane</keyword>
<sequence>MVLDDSVGLIKGFSGEAIPPPSFFSSFFQVLFFYFWHYFLLWTRGGVCVDRHRSKRVREKRQTISISLSTSHPSPSLVQFREEHPDSSNSRFVCVRVSVGGEDFPIEEIAGRGRFRNCPLLHTLRGSEKSQIRLDTCLLPDTVTVTGDMVGRNV</sequence>
<evidence type="ECO:0000313" key="3">
    <source>
        <dbReference type="Proteomes" id="UP001054945"/>
    </source>
</evidence>
<protein>
    <submittedName>
        <fullName evidence="2">Uncharacterized protein</fullName>
    </submittedName>
</protein>
<keyword evidence="3" id="KW-1185">Reference proteome</keyword>
<dbReference type="Proteomes" id="UP001054945">
    <property type="component" value="Unassembled WGS sequence"/>
</dbReference>
<dbReference type="AlphaFoldDB" id="A0AAV4S845"/>
<keyword evidence="1" id="KW-1133">Transmembrane helix</keyword>
<organism evidence="2 3">
    <name type="scientific">Caerostris extrusa</name>
    <name type="common">Bark spider</name>
    <name type="synonym">Caerostris bankana</name>
    <dbReference type="NCBI Taxonomy" id="172846"/>
    <lineage>
        <taxon>Eukaryota</taxon>
        <taxon>Metazoa</taxon>
        <taxon>Ecdysozoa</taxon>
        <taxon>Arthropoda</taxon>
        <taxon>Chelicerata</taxon>
        <taxon>Arachnida</taxon>
        <taxon>Araneae</taxon>
        <taxon>Araneomorphae</taxon>
        <taxon>Entelegynae</taxon>
        <taxon>Araneoidea</taxon>
        <taxon>Araneidae</taxon>
        <taxon>Caerostris</taxon>
    </lineage>
</organism>
<dbReference type="EMBL" id="BPLR01008961">
    <property type="protein sequence ID" value="GIY28587.1"/>
    <property type="molecule type" value="Genomic_DNA"/>
</dbReference>
<name>A0AAV4S845_CAEEX</name>
<evidence type="ECO:0000313" key="2">
    <source>
        <dbReference type="EMBL" id="GIY28587.1"/>
    </source>
</evidence>
<gene>
    <name evidence="2" type="ORF">CEXT_340811</name>
</gene>
<reference evidence="2 3" key="1">
    <citation type="submission" date="2021-06" db="EMBL/GenBank/DDBJ databases">
        <title>Caerostris extrusa draft genome.</title>
        <authorList>
            <person name="Kono N."/>
            <person name="Arakawa K."/>
        </authorList>
    </citation>
    <scope>NUCLEOTIDE SEQUENCE [LARGE SCALE GENOMIC DNA]</scope>
</reference>
<accession>A0AAV4S845</accession>
<proteinExistence type="predicted"/>
<evidence type="ECO:0000256" key="1">
    <source>
        <dbReference type="SAM" id="Phobius"/>
    </source>
</evidence>
<keyword evidence="1" id="KW-0812">Transmembrane</keyword>
<feature type="transmembrane region" description="Helical" evidence="1">
    <location>
        <begin position="23"/>
        <end position="43"/>
    </location>
</feature>
<comment type="caution">
    <text evidence="2">The sequence shown here is derived from an EMBL/GenBank/DDBJ whole genome shotgun (WGS) entry which is preliminary data.</text>
</comment>